<evidence type="ECO:0000313" key="4">
    <source>
        <dbReference type="Proteomes" id="UP000000845"/>
    </source>
</evidence>
<protein>
    <submittedName>
        <fullName evidence="3">Sugar-phosphate isomerase, RpiB/LacA/LacB family</fullName>
    </submittedName>
</protein>
<dbReference type="EMBL" id="CP001739">
    <property type="protein sequence ID" value="ACZ08947.1"/>
    <property type="molecule type" value="Genomic_DNA"/>
</dbReference>
<reference evidence="4" key="1">
    <citation type="submission" date="2009-09" db="EMBL/GenBank/DDBJ databases">
        <title>The complete chromosome of Sebaldella termitidis ATCC 33386.</title>
        <authorList>
            <consortium name="US DOE Joint Genome Institute (JGI-PGF)"/>
            <person name="Lucas S."/>
            <person name="Copeland A."/>
            <person name="Lapidus A."/>
            <person name="Glavina del Rio T."/>
            <person name="Dalin E."/>
            <person name="Tice H."/>
            <person name="Bruce D."/>
            <person name="Goodwin L."/>
            <person name="Pitluck S."/>
            <person name="Kyrpides N."/>
            <person name="Mavromatis K."/>
            <person name="Ivanova N."/>
            <person name="Mikhailova N."/>
            <person name="Sims D."/>
            <person name="Meincke L."/>
            <person name="Brettin T."/>
            <person name="Detter J.C."/>
            <person name="Han C."/>
            <person name="Larimer F."/>
            <person name="Land M."/>
            <person name="Hauser L."/>
            <person name="Markowitz V."/>
            <person name="Cheng J.F."/>
            <person name="Hugenholtz P."/>
            <person name="Woyke T."/>
            <person name="Wu D."/>
            <person name="Eisen J.A."/>
        </authorList>
    </citation>
    <scope>NUCLEOTIDE SEQUENCE [LARGE SCALE GENOMIC DNA]</scope>
    <source>
        <strain evidence="4">ATCC 33386 / NCTC 11300</strain>
    </source>
</reference>
<dbReference type="AlphaFoldDB" id="D1AK31"/>
<evidence type="ECO:0000313" key="3">
    <source>
        <dbReference type="EMBL" id="ACZ08947.1"/>
    </source>
</evidence>
<dbReference type="InterPro" id="IPR003500">
    <property type="entry name" value="RpiB_LacA_LacB"/>
</dbReference>
<keyword evidence="4" id="KW-1185">Reference proteome</keyword>
<dbReference type="PIRSF" id="PIRSF005384">
    <property type="entry name" value="RpiB_LacA_B"/>
    <property type="match status" value="1"/>
</dbReference>
<dbReference type="Proteomes" id="UP000000845">
    <property type="component" value="Chromosome"/>
</dbReference>
<evidence type="ECO:0000256" key="1">
    <source>
        <dbReference type="ARBA" id="ARBA00008754"/>
    </source>
</evidence>
<sequence length="171" mass="19331">MKISIGCDHIVTEIKNEMVKYLKGKGHEVFDEGTFDNERTHYPIYGRKVGLRVSSKEADFGIVICGTGVGISNAASKVPGIRLSLVRDVLTAKTAREKLDANVLGLGGRITGTGLMQNITDEFLAAQYEKTEENEKLIERINNLKKENEEIKKEEFFDEFIKKWDLGYYHD</sequence>
<dbReference type="SUPFAM" id="SSF89623">
    <property type="entry name" value="Ribose/Galactose isomerase RpiB/AlsB"/>
    <property type="match status" value="1"/>
</dbReference>
<evidence type="ECO:0000256" key="2">
    <source>
        <dbReference type="SAM" id="Coils"/>
    </source>
</evidence>
<organism evidence="3 4">
    <name type="scientific">Sebaldella termitidis (strain ATCC 33386 / NCTC 11300)</name>
    <dbReference type="NCBI Taxonomy" id="526218"/>
    <lineage>
        <taxon>Bacteria</taxon>
        <taxon>Fusobacteriati</taxon>
        <taxon>Fusobacteriota</taxon>
        <taxon>Fusobacteriia</taxon>
        <taxon>Fusobacteriales</taxon>
        <taxon>Leptotrichiaceae</taxon>
        <taxon>Sebaldella</taxon>
    </lineage>
</organism>
<dbReference type="eggNOG" id="COG0698">
    <property type="taxonomic scope" value="Bacteria"/>
</dbReference>
<dbReference type="GO" id="GO:0004751">
    <property type="term" value="F:ribose-5-phosphate isomerase activity"/>
    <property type="evidence" value="ECO:0007669"/>
    <property type="project" value="TreeGrafter"/>
</dbReference>
<dbReference type="NCBIfam" id="NF006381">
    <property type="entry name" value="PRK08622.1"/>
    <property type="match status" value="1"/>
</dbReference>
<keyword evidence="3" id="KW-0413">Isomerase</keyword>
<feature type="coiled-coil region" evidence="2">
    <location>
        <begin position="127"/>
        <end position="154"/>
    </location>
</feature>
<dbReference type="NCBIfam" id="NF004051">
    <property type="entry name" value="PRK05571.1"/>
    <property type="match status" value="1"/>
</dbReference>
<dbReference type="Pfam" id="PF02502">
    <property type="entry name" value="LacAB_rpiB"/>
    <property type="match status" value="1"/>
</dbReference>
<dbReference type="GO" id="GO:0019316">
    <property type="term" value="P:D-allose catabolic process"/>
    <property type="evidence" value="ECO:0007669"/>
    <property type="project" value="TreeGrafter"/>
</dbReference>
<gene>
    <name evidence="3" type="ordered locus">Sterm_2093</name>
</gene>
<dbReference type="RefSeq" id="WP_012861541.1">
    <property type="nucleotide sequence ID" value="NC_013517.1"/>
</dbReference>
<name>D1AK31_SEBTE</name>
<dbReference type="STRING" id="526218.Sterm_2093"/>
<dbReference type="HOGENOM" id="CLU_091396_2_0_0"/>
<reference evidence="3 4" key="2">
    <citation type="journal article" date="2010" name="Stand. Genomic Sci.">
        <title>Complete genome sequence of Sebaldella termitidis type strain (NCTC 11300).</title>
        <authorList>
            <person name="Harmon-Smith M."/>
            <person name="Celia L."/>
            <person name="Chertkov O."/>
            <person name="Lapidus A."/>
            <person name="Copeland A."/>
            <person name="Glavina Del Rio T."/>
            <person name="Nolan M."/>
            <person name="Lucas S."/>
            <person name="Tice H."/>
            <person name="Cheng J.F."/>
            <person name="Han C."/>
            <person name="Detter J.C."/>
            <person name="Bruce D."/>
            <person name="Goodwin L."/>
            <person name="Pitluck S."/>
            <person name="Pati A."/>
            <person name="Liolios K."/>
            <person name="Ivanova N."/>
            <person name="Mavromatis K."/>
            <person name="Mikhailova N."/>
            <person name="Chen A."/>
            <person name="Palaniappan K."/>
            <person name="Land M."/>
            <person name="Hauser L."/>
            <person name="Chang Y.J."/>
            <person name="Jeffries C.D."/>
            <person name="Brettin T."/>
            <person name="Goker M."/>
            <person name="Beck B."/>
            <person name="Bristow J."/>
            <person name="Eisen J.A."/>
            <person name="Markowitz V."/>
            <person name="Hugenholtz P."/>
            <person name="Kyrpides N.C."/>
            <person name="Klenk H.P."/>
            <person name="Chen F."/>
        </authorList>
    </citation>
    <scope>NUCLEOTIDE SEQUENCE [LARGE SCALE GENOMIC DNA]</scope>
    <source>
        <strain evidence="4">ATCC 33386 / NCTC 11300</strain>
    </source>
</reference>
<comment type="similarity">
    <text evidence="1">Belongs to the LacAB/RpiB family.</text>
</comment>
<dbReference type="GO" id="GO:0009052">
    <property type="term" value="P:pentose-phosphate shunt, non-oxidative branch"/>
    <property type="evidence" value="ECO:0007669"/>
    <property type="project" value="TreeGrafter"/>
</dbReference>
<dbReference type="PANTHER" id="PTHR30345">
    <property type="entry name" value="RIBOSE-5-PHOSPHATE ISOMERASE B"/>
    <property type="match status" value="1"/>
</dbReference>
<dbReference type="InterPro" id="IPR036569">
    <property type="entry name" value="RpiB_LacA_LacB_sf"/>
</dbReference>
<dbReference type="PANTHER" id="PTHR30345:SF0">
    <property type="entry name" value="DNA DAMAGE-REPAIR_TOLERATION PROTEIN DRT102"/>
    <property type="match status" value="1"/>
</dbReference>
<keyword evidence="2" id="KW-0175">Coiled coil</keyword>
<dbReference type="Gene3D" id="3.40.1400.10">
    <property type="entry name" value="Sugar-phosphate isomerase, RpiB/LacA/LacB"/>
    <property type="match status" value="1"/>
</dbReference>
<proteinExistence type="inferred from homology"/>
<dbReference type="KEGG" id="str:Sterm_2093"/>
<accession>D1AK31</accession>
<dbReference type="NCBIfam" id="TIGR00689">
    <property type="entry name" value="rpiB_lacA_lacB"/>
    <property type="match status" value="1"/>
</dbReference>